<feature type="chain" id="PRO_5021052876" description="Outer membrane protein assembly factor BamD" evidence="6">
    <location>
        <begin position="21"/>
        <end position="266"/>
    </location>
</feature>
<keyword evidence="2 4" id="KW-0472">Membrane</keyword>
<comment type="caution">
    <text evidence="8">The sequence shown here is derived from an EMBL/GenBank/DDBJ whole genome shotgun (WGS) entry which is preliminary data.</text>
</comment>
<proteinExistence type="inferred from homology"/>
<dbReference type="GO" id="GO:0043165">
    <property type="term" value="P:Gram-negative-bacterium-type cell outer membrane assembly"/>
    <property type="evidence" value="ECO:0007669"/>
    <property type="project" value="UniProtKB-UniRule"/>
</dbReference>
<evidence type="ECO:0000256" key="4">
    <source>
        <dbReference type="HAMAP-Rule" id="MF_00922"/>
    </source>
</evidence>
<dbReference type="OrthoDB" id="9779191at2"/>
<protein>
    <recommendedName>
        <fullName evidence="4">Outer membrane protein assembly factor BamD</fullName>
    </recommendedName>
</protein>
<reference evidence="8 9" key="1">
    <citation type="submission" date="2019-02" db="EMBL/GenBank/DDBJ databases">
        <title>Aquabacterium sp. strain KMB7.</title>
        <authorList>
            <person name="Chen W.-M."/>
        </authorList>
    </citation>
    <scope>NUCLEOTIDE SEQUENCE [LARGE SCALE GENOMIC DNA]</scope>
    <source>
        <strain evidence="8 9">KMB7</strain>
    </source>
</reference>
<feature type="signal peptide" evidence="6">
    <location>
        <begin position="1"/>
        <end position="20"/>
    </location>
</feature>
<evidence type="ECO:0000256" key="1">
    <source>
        <dbReference type="ARBA" id="ARBA00022729"/>
    </source>
</evidence>
<comment type="subcellular location">
    <subcellularLocation>
        <location evidence="4">Cell outer membrane</location>
        <topology evidence="4">Lipid-anchor</topology>
    </subcellularLocation>
</comment>
<keyword evidence="4" id="KW-0564">Palmitate</keyword>
<dbReference type="PROSITE" id="PS50005">
    <property type="entry name" value="TPR"/>
    <property type="match status" value="1"/>
</dbReference>
<comment type="similarity">
    <text evidence="4">Belongs to the BamD family.</text>
</comment>
<evidence type="ECO:0000313" key="9">
    <source>
        <dbReference type="Proteomes" id="UP000292120"/>
    </source>
</evidence>
<dbReference type="GO" id="GO:0051205">
    <property type="term" value="P:protein insertion into membrane"/>
    <property type="evidence" value="ECO:0007669"/>
    <property type="project" value="UniProtKB-UniRule"/>
</dbReference>
<dbReference type="PROSITE" id="PS51257">
    <property type="entry name" value="PROKAR_LIPOPROTEIN"/>
    <property type="match status" value="1"/>
</dbReference>
<evidence type="ECO:0000256" key="3">
    <source>
        <dbReference type="ARBA" id="ARBA00023237"/>
    </source>
</evidence>
<feature type="repeat" description="TPR" evidence="5">
    <location>
        <begin position="72"/>
        <end position="105"/>
    </location>
</feature>
<organism evidence="8 9">
    <name type="scientific">Aquabacterium lacunae</name>
    <dbReference type="NCBI Taxonomy" id="2528630"/>
    <lineage>
        <taxon>Bacteria</taxon>
        <taxon>Pseudomonadati</taxon>
        <taxon>Pseudomonadota</taxon>
        <taxon>Betaproteobacteria</taxon>
        <taxon>Burkholderiales</taxon>
        <taxon>Aquabacterium</taxon>
    </lineage>
</organism>
<dbReference type="HAMAP" id="MF_00922">
    <property type="entry name" value="OM_assembly_BamD"/>
    <property type="match status" value="1"/>
</dbReference>
<sequence length="266" mass="30052">MVNKSLWAALVAVSLTIGLAGCGSTPQDEFANVSTDKLYADAREEASAGNFEAAIKRYEKVEARASGTLMSQQAQLELAYAYYKTNERAQALAKIERFIRLHPTSPAMDYAMYLQGLINFNDDLGIFGRLSKQNMAERDQQASRDAYDAFKQLTERFPTSKYAADARLRMNFIVNTLAEGEVLVARYYYRRGAYLAAVNRAQVAVTEFRNSPAVEEALFIMARSYDQMAMPQLRDDALRVLKTNFPNSTLLSQGYQPVSKPWWQVW</sequence>
<name>A0A4Q9H5E3_9BURK</name>
<dbReference type="Pfam" id="PF13525">
    <property type="entry name" value="YfiO"/>
    <property type="match status" value="1"/>
</dbReference>
<dbReference type="AlphaFoldDB" id="A0A4Q9H5E3"/>
<dbReference type="InterPro" id="IPR017689">
    <property type="entry name" value="BamD"/>
</dbReference>
<evidence type="ECO:0000256" key="5">
    <source>
        <dbReference type="PROSITE-ProRule" id="PRU00339"/>
    </source>
</evidence>
<accession>A0A4Q9H5E3</accession>
<dbReference type="InterPro" id="IPR011990">
    <property type="entry name" value="TPR-like_helical_dom_sf"/>
</dbReference>
<evidence type="ECO:0000256" key="2">
    <source>
        <dbReference type="ARBA" id="ARBA00023136"/>
    </source>
</evidence>
<dbReference type="Gene3D" id="1.25.40.10">
    <property type="entry name" value="Tetratricopeptide repeat domain"/>
    <property type="match status" value="1"/>
</dbReference>
<keyword evidence="3 4" id="KW-0998">Cell outer membrane</keyword>
<dbReference type="EMBL" id="SIXI01000002">
    <property type="protein sequence ID" value="TBO33000.1"/>
    <property type="molecule type" value="Genomic_DNA"/>
</dbReference>
<keyword evidence="9" id="KW-1185">Reference proteome</keyword>
<dbReference type="CDD" id="cd15830">
    <property type="entry name" value="BamD"/>
    <property type="match status" value="1"/>
</dbReference>
<comment type="subunit">
    <text evidence="4">Part of the Bam complex.</text>
</comment>
<keyword evidence="1 4" id="KW-0732">Signal</keyword>
<dbReference type="Proteomes" id="UP000292120">
    <property type="component" value="Unassembled WGS sequence"/>
</dbReference>
<keyword evidence="4" id="KW-0449">Lipoprotein</keyword>
<dbReference type="SUPFAM" id="SSF48452">
    <property type="entry name" value="TPR-like"/>
    <property type="match status" value="1"/>
</dbReference>
<dbReference type="InterPro" id="IPR039565">
    <property type="entry name" value="BamD-like"/>
</dbReference>
<evidence type="ECO:0000313" key="8">
    <source>
        <dbReference type="EMBL" id="TBO33000.1"/>
    </source>
</evidence>
<evidence type="ECO:0000256" key="6">
    <source>
        <dbReference type="SAM" id="SignalP"/>
    </source>
</evidence>
<feature type="domain" description="Outer membrane lipoprotein BamD-like" evidence="7">
    <location>
        <begin position="34"/>
        <end position="237"/>
    </location>
</feature>
<dbReference type="InterPro" id="IPR019734">
    <property type="entry name" value="TPR_rpt"/>
</dbReference>
<comment type="function">
    <text evidence="4">Part of the outer membrane protein assembly complex, which is involved in assembly and insertion of beta-barrel proteins into the outer membrane.</text>
</comment>
<keyword evidence="5" id="KW-0802">TPR repeat</keyword>
<dbReference type="GO" id="GO:0009279">
    <property type="term" value="C:cell outer membrane"/>
    <property type="evidence" value="ECO:0007669"/>
    <property type="project" value="UniProtKB-SubCell"/>
</dbReference>
<gene>
    <name evidence="4" type="primary">bamD</name>
    <name evidence="8" type="ORF">EYS42_04595</name>
</gene>
<dbReference type="NCBIfam" id="TIGR03302">
    <property type="entry name" value="OM_YfiO"/>
    <property type="match status" value="1"/>
</dbReference>
<evidence type="ECO:0000259" key="7">
    <source>
        <dbReference type="Pfam" id="PF13525"/>
    </source>
</evidence>